<proteinExistence type="predicted"/>
<feature type="chain" id="PRO_5043510938" evidence="1">
    <location>
        <begin position="25"/>
        <end position="738"/>
    </location>
</feature>
<protein>
    <submittedName>
        <fullName evidence="3">DUF6351 family protein</fullName>
    </submittedName>
</protein>
<name>A0AAW9QB62_9BURK</name>
<evidence type="ECO:0000256" key="1">
    <source>
        <dbReference type="SAM" id="SignalP"/>
    </source>
</evidence>
<accession>A0AAW9QB62</accession>
<dbReference type="InterPro" id="IPR045556">
    <property type="entry name" value="DUF6351"/>
</dbReference>
<comment type="caution">
    <text evidence="3">The sequence shown here is derived from an EMBL/GenBank/DDBJ whole genome shotgun (WGS) entry which is preliminary data.</text>
</comment>
<feature type="domain" description="DUF6351" evidence="2">
    <location>
        <begin position="31"/>
        <end position="711"/>
    </location>
</feature>
<dbReference type="RefSeq" id="WP_332288942.1">
    <property type="nucleotide sequence ID" value="NZ_JAZIBG010000020.1"/>
</dbReference>
<sequence>MRRTTLAQACATLAAACASLPSQAALDAPEIVVLSGRADLVSGGDALVEIKWPAGAATAMAKVSLNGVALPGVFAKRPDGRYVGLVKGLKDGANVLAARVPGAGAQITLTNHPLGGPVISGAQVGPWQCATKVANPTATNPDLGDPLDAQCNIAAPVLRYQYRTLNGSFAVYDPANPPPPGQIASVTTDAGKTVPYIVRIERGVINRGKYDIAVLANPADPTAGWQPWAVADSWNRKLYWKFGSGCEFGRAQANPGSVLDDVALRRGYMVASSEMTNYGTHCNDVTSAETVMMLKEHITERYGPIRYTFGEGNSGGAHQLHLHATNYPGLLQGLLPSNGWQDTWTTGREFADCGLLKRYYDSGVGGQAYTVMDRALIAGHRWNQVCEGPANVNMASRTAFYMDPQVGGGGCGTHPDRWSASNLDGIRCTLQDYNIAVFGPRDATGYAKTPQDNVGIQYGFAALQAGRITAEQFVALNEHIGGYDINGQWQAARMQADPGAAEVAHASGRVAHGKGLGEVAIIAGVNWQVDEEHYDFRNYVIRNRILSHHGDHDNQVLWRYKGTPPDFAALRFDLMSEWLARVEADTSGRTPRQKIVANKPDAAVDACYSAARGWSTDAAYCNTSAQPSMASTVAGTGANAVFQPGADEWPVFRDTRVASGEALTSDIMKCQLKPLSAADYTASFTGAQWARLQAVFPNGVCDYTRAGVGQVVPAPWQSYMAGPGGTPLGEAPRSVRIP</sequence>
<keyword evidence="4" id="KW-1185">Reference proteome</keyword>
<dbReference type="EMBL" id="JAZIBG010000020">
    <property type="protein sequence ID" value="MEF7614002.1"/>
    <property type="molecule type" value="Genomic_DNA"/>
</dbReference>
<evidence type="ECO:0000259" key="2">
    <source>
        <dbReference type="Pfam" id="PF19878"/>
    </source>
</evidence>
<organism evidence="3 4">
    <name type="scientific">Aquincola agrisoli</name>
    <dbReference type="NCBI Taxonomy" id="3119538"/>
    <lineage>
        <taxon>Bacteria</taxon>
        <taxon>Pseudomonadati</taxon>
        <taxon>Pseudomonadota</taxon>
        <taxon>Betaproteobacteria</taxon>
        <taxon>Burkholderiales</taxon>
        <taxon>Sphaerotilaceae</taxon>
        <taxon>Aquincola</taxon>
    </lineage>
</organism>
<feature type="signal peptide" evidence="1">
    <location>
        <begin position="1"/>
        <end position="24"/>
    </location>
</feature>
<reference evidence="3 4" key="1">
    <citation type="submission" date="2024-02" db="EMBL/GenBank/DDBJ databases">
        <title>Genome sequence of Aquincola sp. MAHUQ-54.</title>
        <authorList>
            <person name="Huq M.A."/>
        </authorList>
    </citation>
    <scope>NUCLEOTIDE SEQUENCE [LARGE SCALE GENOMIC DNA]</scope>
    <source>
        <strain evidence="3 4">MAHUQ-54</strain>
    </source>
</reference>
<dbReference type="PROSITE" id="PS51257">
    <property type="entry name" value="PROKAR_LIPOPROTEIN"/>
    <property type="match status" value="1"/>
</dbReference>
<keyword evidence="1" id="KW-0732">Signal</keyword>
<evidence type="ECO:0000313" key="4">
    <source>
        <dbReference type="Proteomes" id="UP001336250"/>
    </source>
</evidence>
<dbReference type="Pfam" id="PF19878">
    <property type="entry name" value="DUF6351"/>
    <property type="match status" value="1"/>
</dbReference>
<gene>
    <name evidence="3" type="ORF">V4F39_08780</name>
</gene>
<dbReference type="AlphaFoldDB" id="A0AAW9QB62"/>
<evidence type="ECO:0000313" key="3">
    <source>
        <dbReference type="EMBL" id="MEF7614002.1"/>
    </source>
</evidence>
<dbReference type="Proteomes" id="UP001336250">
    <property type="component" value="Unassembled WGS sequence"/>
</dbReference>